<evidence type="ECO:0000313" key="3">
    <source>
        <dbReference type="Proteomes" id="UP000195514"/>
    </source>
</evidence>
<feature type="transmembrane region" description="Helical" evidence="1">
    <location>
        <begin position="132"/>
        <end position="151"/>
    </location>
</feature>
<dbReference type="KEGG" id="abat:CFX1CAM_0845"/>
<keyword evidence="1" id="KW-0472">Membrane</keyword>
<accession>A0A1Y6K787</accession>
<sequence>MNTSSDSKFQSPSIIQALLAGFNTIASKPDLILIPIALDLFLWFGPVWRIDRLFGPVVKNMTQLPGISAVEIPPFIENYQAIVHDILTNFNLAVSLRTLPIGVPSLMVSKSSYLNPIGQPITFSLDSSTQFLIAWLLFVLVGYFLGNLYFLNISKQILGYHQENIKSLLNSFYQIVLMPILLLLIIIILSLPMIFLVTLVTIISPVISQFLITLALVFILWAIMPLVFTPHGIFLYKQNLIAAMITSIKVVRISMGKTIWFILASYLMVEGLNYLWRSPNVDNWFLFVGILGHAFIVSAIIAASFHYFIDATRFSQSVINNNLNLT</sequence>
<feature type="transmembrane region" description="Helical" evidence="1">
    <location>
        <begin position="240"/>
        <end position="264"/>
    </location>
</feature>
<keyword evidence="3" id="KW-1185">Reference proteome</keyword>
<dbReference type="AlphaFoldDB" id="A0A1Y6K787"/>
<feature type="transmembrane region" description="Helical" evidence="1">
    <location>
        <begin position="206"/>
        <end position="228"/>
    </location>
</feature>
<evidence type="ECO:0000313" key="2">
    <source>
        <dbReference type="EMBL" id="SMX53910.1"/>
    </source>
</evidence>
<feature type="transmembrane region" description="Helical" evidence="1">
    <location>
        <begin position="284"/>
        <end position="309"/>
    </location>
</feature>
<protein>
    <submittedName>
        <fullName evidence="2">Uncharacterized protein</fullName>
    </submittedName>
</protein>
<reference evidence="3" key="1">
    <citation type="submission" date="2017-05" db="EMBL/GenBank/DDBJ databases">
        <authorList>
            <person name="Kirkegaard R."/>
            <person name="Mcilroy J S."/>
        </authorList>
    </citation>
    <scope>NUCLEOTIDE SEQUENCE [LARGE SCALE GENOMIC DNA]</scope>
</reference>
<keyword evidence="1" id="KW-0812">Transmembrane</keyword>
<name>A0A1Y6K787_9CHLR</name>
<dbReference type="OrthoDB" id="161474at2"/>
<organism evidence="2 3">
    <name type="scientific">Candidatus Brevifilum fermentans</name>
    <dbReference type="NCBI Taxonomy" id="1986204"/>
    <lineage>
        <taxon>Bacteria</taxon>
        <taxon>Bacillati</taxon>
        <taxon>Chloroflexota</taxon>
        <taxon>Anaerolineae</taxon>
        <taxon>Anaerolineales</taxon>
        <taxon>Anaerolineaceae</taxon>
        <taxon>Candidatus Brevifilum</taxon>
    </lineage>
</organism>
<feature type="transmembrane region" description="Helical" evidence="1">
    <location>
        <begin position="31"/>
        <end position="50"/>
    </location>
</feature>
<dbReference type="Proteomes" id="UP000195514">
    <property type="component" value="Chromosome I"/>
</dbReference>
<dbReference type="EMBL" id="LT859958">
    <property type="protein sequence ID" value="SMX53910.1"/>
    <property type="molecule type" value="Genomic_DNA"/>
</dbReference>
<proteinExistence type="predicted"/>
<evidence type="ECO:0000256" key="1">
    <source>
        <dbReference type="SAM" id="Phobius"/>
    </source>
</evidence>
<keyword evidence="1" id="KW-1133">Transmembrane helix</keyword>
<feature type="transmembrane region" description="Helical" evidence="1">
    <location>
        <begin position="172"/>
        <end position="200"/>
    </location>
</feature>
<gene>
    <name evidence="2" type="ORF">CFX1CAM_0845</name>
</gene>
<dbReference type="RefSeq" id="WP_087861817.1">
    <property type="nucleotide sequence ID" value="NZ_LT859958.1"/>
</dbReference>